<feature type="domain" description="LysM" evidence="2">
    <location>
        <begin position="64"/>
        <end position="111"/>
    </location>
</feature>
<proteinExistence type="predicted"/>
<accession>A0A0G0URC5</accession>
<dbReference type="SMART" id="SM00257">
    <property type="entry name" value="LysM"/>
    <property type="match status" value="2"/>
</dbReference>
<protein>
    <submittedName>
        <fullName evidence="3">5prime-nucleotidase</fullName>
    </submittedName>
</protein>
<dbReference type="InterPro" id="IPR036779">
    <property type="entry name" value="LysM_dom_sf"/>
</dbReference>
<dbReference type="Gene3D" id="3.10.350.10">
    <property type="entry name" value="LysM domain"/>
    <property type="match status" value="2"/>
</dbReference>
<evidence type="ECO:0000256" key="1">
    <source>
        <dbReference type="SAM" id="Phobius"/>
    </source>
</evidence>
<keyword evidence="1" id="KW-0472">Membrane</keyword>
<dbReference type="InterPro" id="IPR052196">
    <property type="entry name" value="Bact_Kbp"/>
</dbReference>
<dbReference type="Proteomes" id="UP000034961">
    <property type="component" value="Unassembled WGS sequence"/>
</dbReference>
<dbReference type="AlphaFoldDB" id="A0A0G0URC5"/>
<evidence type="ECO:0000259" key="2">
    <source>
        <dbReference type="PROSITE" id="PS51782"/>
    </source>
</evidence>
<dbReference type="EMBL" id="LCAN01000041">
    <property type="protein sequence ID" value="KKR91304.1"/>
    <property type="molecule type" value="Genomic_DNA"/>
</dbReference>
<evidence type="ECO:0000313" key="3">
    <source>
        <dbReference type="EMBL" id="KKR91304.1"/>
    </source>
</evidence>
<dbReference type="CDD" id="cd00118">
    <property type="entry name" value="LysM"/>
    <property type="match status" value="2"/>
</dbReference>
<dbReference type="Pfam" id="PF01476">
    <property type="entry name" value="LysM"/>
    <property type="match status" value="2"/>
</dbReference>
<feature type="domain" description="LysM" evidence="2">
    <location>
        <begin position="170"/>
        <end position="217"/>
    </location>
</feature>
<sequence length="218" mass="23266">MVTKASKQASENKLSENIGSIILGFVVVLILGGFLLNVFRGNKGEVGESGQTVEEQTETTADGNTYTVQPGDTLWIIAEKETGSGYNWQAIAEANNLQNADDIEEGMKLVIPDVSGLTAQATETITPMQEEPTVKPTEGPTATATIAPTVTLTSAPTPTMAQGETKPTTDQYTVQSGDSLWKIAVAQYNNGYKWVEIARANNLDNPDIIHAGNVLQLP</sequence>
<gene>
    <name evidence="3" type="ORF">UU41_C0041G0006</name>
</gene>
<dbReference type="PROSITE" id="PS51782">
    <property type="entry name" value="LYSM"/>
    <property type="match status" value="2"/>
</dbReference>
<dbReference type="PANTHER" id="PTHR34700:SF4">
    <property type="entry name" value="PHAGE-LIKE ELEMENT PBSX PROTEIN XKDP"/>
    <property type="match status" value="1"/>
</dbReference>
<dbReference type="SUPFAM" id="SSF54106">
    <property type="entry name" value="LysM domain"/>
    <property type="match status" value="2"/>
</dbReference>
<reference evidence="3 4" key="1">
    <citation type="journal article" date="2015" name="Nature">
        <title>rRNA introns, odd ribosomes, and small enigmatic genomes across a large radiation of phyla.</title>
        <authorList>
            <person name="Brown C.T."/>
            <person name="Hug L.A."/>
            <person name="Thomas B.C."/>
            <person name="Sharon I."/>
            <person name="Castelle C.J."/>
            <person name="Singh A."/>
            <person name="Wilkins M.J."/>
            <person name="Williams K.H."/>
            <person name="Banfield J.F."/>
        </authorList>
    </citation>
    <scope>NUCLEOTIDE SEQUENCE [LARGE SCALE GENOMIC DNA]</scope>
</reference>
<evidence type="ECO:0000313" key="4">
    <source>
        <dbReference type="Proteomes" id="UP000034961"/>
    </source>
</evidence>
<keyword evidence="1" id="KW-0812">Transmembrane</keyword>
<dbReference type="PANTHER" id="PTHR34700">
    <property type="entry name" value="POTASSIUM BINDING PROTEIN KBP"/>
    <property type="match status" value="1"/>
</dbReference>
<keyword evidence="1" id="KW-1133">Transmembrane helix</keyword>
<organism evidence="3 4">
    <name type="scientific">Candidatus Roizmanbacteria bacterium GW2011_GWA1_41_13</name>
    <dbReference type="NCBI Taxonomy" id="1618474"/>
    <lineage>
        <taxon>Bacteria</taxon>
        <taxon>Candidatus Roizmaniibacteriota</taxon>
    </lineage>
</organism>
<feature type="transmembrane region" description="Helical" evidence="1">
    <location>
        <begin position="20"/>
        <end position="39"/>
    </location>
</feature>
<comment type="caution">
    <text evidence="3">The sequence shown here is derived from an EMBL/GenBank/DDBJ whole genome shotgun (WGS) entry which is preliminary data.</text>
</comment>
<dbReference type="InterPro" id="IPR018392">
    <property type="entry name" value="LysM"/>
</dbReference>
<name>A0A0G0URC5_9BACT</name>